<evidence type="ECO:0000256" key="5">
    <source>
        <dbReference type="ARBA" id="ARBA00022741"/>
    </source>
</evidence>
<dbReference type="InterPro" id="IPR005467">
    <property type="entry name" value="His_kinase_dom"/>
</dbReference>
<dbReference type="Pfam" id="PF00512">
    <property type="entry name" value="HisKA"/>
    <property type="match status" value="1"/>
</dbReference>
<dbReference type="InterPro" id="IPR004358">
    <property type="entry name" value="Sig_transdc_His_kin-like_C"/>
</dbReference>
<evidence type="ECO:0000313" key="12">
    <source>
        <dbReference type="Proteomes" id="UP000696931"/>
    </source>
</evidence>
<accession>A0A933W9Y9</accession>
<name>A0A933W9Y9_UNCEI</name>
<dbReference type="SMART" id="SM00388">
    <property type="entry name" value="HisKA"/>
    <property type="match status" value="1"/>
</dbReference>
<dbReference type="InterPro" id="IPR036890">
    <property type="entry name" value="HATPase_C_sf"/>
</dbReference>
<keyword evidence="3" id="KW-0597">Phosphoprotein</keyword>
<evidence type="ECO:0000256" key="2">
    <source>
        <dbReference type="ARBA" id="ARBA00012438"/>
    </source>
</evidence>
<dbReference type="PANTHER" id="PTHR43065">
    <property type="entry name" value="SENSOR HISTIDINE KINASE"/>
    <property type="match status" value="1"/>
</dbReference>
<keyword evidence="5" id="KW-0547">Nucleotide-binding</keyword>
<keyword evidence="8" id="KW-0902">Two-component regulatory system</keyword>
<dbReference type="GO" id="GO:0000155">
    <property type="term" value="F:phosphorelay sensor kinase activity"/>
    <property type="evidence" value="ECO:0007669"/>
    <property type="project" value="InterPro"/>
</dbReference>
<dbReference type="Gene3D" id="1.10.287.130">
    <property type="match status" value="1"/>
</dbReference>
<keyword evidence="9" id="KW-0812">Transmembrane</keyword>
<dbReference type="PROSITE" id="PS50109">
    <property type="entry name" value="HIS_KIN"/>
    <property type="match status" value="1"/>
</dbReference>
<evidence type="ECO:0000256" key="6">
    <source>
        <dbReference type="ARBA" id="ARBA00022777"/>
    </source>
</evidence>
<keyword evidence="7" id="KW-0067">ATP-binding</keyword>
<dbReference type="EMBL" id="JACRIW010000121">
    <property type="protein sequence ID" value="MBI5171147.1"/>
    <property type="molecule type" value="Genomic_DNA"/>
</dbReference>
<organism evidence="11 12">
    <name type="scientific">Eiseniibacteriota bacterium</name>
    <dbReference type="NCBI Taxonomy" id="2212470"/>
    <lineage>
        <taxon>Bacteria</taxon>
        <taxon>Candidatus Eiseniibacteriota</taxon>
    </lineage>
</organism>
<dbReference type="SMART" id="SM00387">
    <property type="entry name" value="HATPase_c"/>
    <property type="match status" value="1"/>
</dbReference>
<evidence type="ECO:0000256" key="4">
    <source>
        <dbReference type="ARBA" id="ARBA00022679"/>
    </source>
</evidence>
<dbReference type="SUPFAM" id="SSF47384">
    <property type="entry name" value="Homodimeric domain of signal transducing histidine kinase"/>
    <property type="match status" value="1"/>
</dbReference>
<feature type="transmembrane region" description="Helical" evidence="9">
    <location>
        <begin position="101"/>
        <end position="119"/>
    </location>
</feature>
<feature type="domain" description="Histidine kinase" evidence="10">
    <location>
        <begin position="257"/>
        <end position="470"/>
    </location>
</feature>
<feature type="transmembrane region" description="Helical" evidence="9">
    <location>
        <begin position="77"/>
        <end position="94"/>
    </location>
</feature>
<evidence type="ECO:0000256" key="1">
    <source>
        <dbReference type="ARBA" id="ARBA00000085"/>
    </source>
</evidence>
<feature type="transmembrane region" description="Helical" evidence="9">
    <location>
        <begin position="149"/>
        <end position="170"/>
    </location>
</feature>
<dbReference type="SUPFAM" id="SSF55874">
    <property type="entry name" value="ATPase domain of HSP90 chaperone/DNA topoisomerase II/histidine kinase"/>
    <property type="match status" value="1"/>
</dbReference>
<evidence type="ECO:0000313" key="11">
    <source>
        <dbReference type="EMBL" id="MBI5171147.1"/>
    </source>
</evidence>
<protein>
    <recommendedName>
        <fullName evidence="2">histidine kinase</fullName>
        <ecNumber evidence="2">2.7.13.3</ecNumber>
    </recommendedName>
</protein>
<keyword evidence="9" id="KW-0472">Membrane</keyword>
<comment type="catalytic activity">
    <reaction evidence="1">
        <text>ATP + protein L-histidine = ADP + protein N-phospho-L-histidine.</text>
        <dbReference type="EC" id="2.7.13.3"/>
    </reaction>
</comment>
<reference evidence="11" key="1">
    <citation type="submission" date="2020-07" db="EMBL/GenBank/DDBJ databases">
        <title>Huge and variable diversity of episymbiotic CPR bacteria and DPANN archaea in groundwater ecosystems.</title>
        <authorList>
            <person name="He C.Y."/>
            <person name="Keren R."/>
            <person name="Whittaker M."/>
            <person name="Farag I.F."/>
            <person name="Doudna J."/>
            <person name="Cate J.H.D."/>
            <person name="Banfield J.F."/>
        </authorList>
    </citation>
    <scope>NUCLEOTIDE SEQUENCE</scope>
    <source>
        <strain evidence="11">NC_groundwater_1813_Pr3_B-0.1um_71_17</strain>
    </source>
</reference>
<sequence length="475" mass="52239">MSRRLLAYVIATIAAGAFALVTHPPAMLAQEWGHYVAWFVICLVSETMWEATMSGTGTWSLSSTAGLSAIVLWGPEVGMWITALATLLADLFVLRKPAVRAFFNGGQMAITALVSGLAFDLLGGRSALPVTDAAATLQRSAATQLVMPFLGLVLTYFVLNRSMVTLAVAWSSGRQWFRALREDWLYMGRLEVDAASFLLVPLMVISYTAIGYPGVLLFYAPLFMVFQSSVRLTELKRAEEQNLRNARFAAKGELAAGIGHELNNQLVAITARAQMLLKDAERQKFDNAPRHAQIILEQSKRMGVLAKGLMDYTRNQVNLEPLDLNALLVNTIEFVKGDKRFRSVDWEVELDPELPELRGDVGQIQGVFINLFVNAADAMGSQETRRAIRVITRHDAAKRSAHVEVSDTGPGIKPEHLPRMFEFMFTTKPDGHGFGLSTAHRTIENHGGRIGVDSPEDGGARFQITLPLRGPGGWN</sequence>
<dbReference type="GO" id="GO:0005524">
    <property type="term" value="F:ATP binding"/>
    <property type="evidence" value="ECO:0007669"/>
    <property type="project" value="UniProtKB-KW"/>
</dbReference>
<dbReference type="CDD" id="cd00082">
    <property type="entry name" value="HisKA"/>
    <property type="match status" value="1"/>
</dbReference>
<comment type="caution">
    <text evidence="11">The sequence shown here is derived from an EMBL/GenBank/DDBJ whole genome shotgun (WGS) entry which is preliminary data.</text>
</comment>
<dbReference type="Proteomes" id="UP000696931">
    <property type="component" value="Unassembled WGS sequence"/>
</dbReference>
<dbReference type="PRINTS" id="PR00344">
    <property type="entry name" value="BCTRLSENSOR"/>
</dbReference>
<evidence type="ECO:0000256" key="8">
    <source>
        <dbReference type="ARBA" id="ARBA00023012"/>
    </source>
</evidence>
<keyword evidence="4" id="KW-0808">Transferase</keyword>
<evidence type="ECO:0000259" key="10">
    <source>
        <dbReference type="PROSITE" id="PS50109"/>
    </source>
</evidence>
<dbReference type="InterPro" id="IPR036097">
    <property type="entry name" value="HisK_dim/P_sf"/>
</dbReference>
<evidence type="ECO:0000256" key="7">
    <source>
        <dbReference type="ARBA" id="ARBA00022840"/>
    </source>
</evidence>
<dbReference type="EC" id="2.7.13.3" evidence="2"/>
<gene>
    <name evidence="11" type="ORF">HZA61_16795</name>
</gene>
<evidence type="ECO:0000256" key="9">
    <source>
        <dbReference type="SAM" id="Phobius"/>
    </source>
</evidence>
<keyword evidence="9" id="KW-1133">Transmembrane helix</keyword>
<keyword evidence="6" id="KW-0418">Kinase</keyword>
<dbReference type="InterPro" id="IPR003661">
    <property type="entry name" value="HisK_dim/P_dom"/>
</dbReference>
<evidence type="ECO:0000256" key="3">
    <source>
        <dbReference type="ARBA" id="ARBA00022553"/>
    </source>
</evidence>
<dbReference type="InterPro" id="IPR003594">
    <property type="entry name" value="HATPase_dom"/>
</dbReference>
<proteinExistence type="predicted"/>
<dbReference type="PANTHER" id="PTHR43065:SF10">
    <property type="entry name" value="PEROXIDE STRESS-ACTIVATED HISTIDINE KINASE MAK3"/>
    <property type="match status" value="1"/>
</dbReference>
<feature type="transmembrane region" description="Helical" evidence="9">
    <location>
        <begin position="190"/>
        <end position="210"/>
    </location>
</feature>
<dbReference type="Pfam" id="PF02518">
    <property type="entry name" value="HATPase_c"/>
    <property type="match status" value="1"/>
</dbReference>
<dbReference type="Gene3D" id="3.30.565.10">
    <property type="entry name" value="Histidine kinase-like ATPase, C-terminal domain"/>
    <property type="match status" value="1"/>
</dbReference>
<dbReference type="AlphaFoldDB" id="A0A933W9Y9"/>